<keyword evidence="3" id="KW-0408">Iron</keyword>
<dbReference type="PANTHER" id="PTHR30149">
    <property type="entry name" value="HYDROGENASE PROTEIN ASSEMBLY PROTEIN HYPD"/>
    <property type="match status" value="1"/>
</dbReference>
<dbReference type="InterPro" id="IPR042244">
    <property type="entry name" value="HypD_2_sf"/>
</dbReference>
<dbReference type="Pfam" id="PF01924">
    <property type="entry name" value="HypD"/>
    <property type="match status" value="1"/>
</dbReference>
<dbReference type="Gene3D" id="6.10.20.100">
    <property type="match status" value="1"/>
</dbReference>
<evidence type="ECO:0000313" key="4">
    <source>
        <dbReference type="EMBL" id="NMC63737.1"/>
    </source>
</evidence>
<dbReference type="InterPro" id="IPR042243">
    <property type="entry name" value="HypD_1"/>
</dbReference>
<dbReference type="Gene3D" id="3.40.50.11750">
    <property type="entry name" value="HypD, alpha/beta domain 1"/>
    <property type="match status" value="2"/>
</dbReference>
<dbReference type="NCBIfam" id="TIGR00075">
    <property type="entry name" value="hypD"/>
    <property type="match status" value="1"/>
</dbReference>
<sequence>MKYLEEFRNSDTAETLKRRIEAAGKELLATHPRICIMEVCGSHTMAIGRYGIRGLMPKNIDLISGPGCPVCVTDNGYIDAAISLAKKGVVICSFGDMLRVPGSESTLLEARAEGARVQICYSPNEALDAAQRNPGDHFVFLGIGFETTIAPVVNIIGRATEAKIKNISLLTAFKLIPPALEMLASAEDLQVDAFIGPAHVSTVIGVKAYEPIVAKFRLPIVIAGFEMLDVLYAIDGILRQLQAGEASVENQYNRVVKYEGNKKAQEVIEKYLMTLDAEWRGIGTIPSSGLGLKPEYANFDACSRHGIKVKPGKVNPRCKCGAVLKGVLKPEQCALFAKQCTPQHPVGACMVSSEGACAAYYRYWELRI</sequence>
<reference evidence="4 5" key="1">
    <citation type="journal article" date="2020" name="Biotechnol. Biofuels">
        <title>New insights from the biogas microbiome by comprehensive genome-resolved metagenomics of nearly 1600 species originating from multiple anaerobic digesters.</title>
        <authorList>
            <person name="Campanaro S."/>
            <person name="Treu L."/>
            <person name="Rodriguez-R L.M."/>
            <person name="Kovalovszki A."/>
            <person name="Ziels R.M."/>
            <person name="Maus I."/>
            <person name="Zhu X."/>
            <person name="Kougias P.G."/>
            <person name="Basile A."/>
            <person name="Luo G."/>
            <person name="Schluter A."/>
            <person name="Konstantinidis K.T."/>
            <person name="Angelidaki I."/>
        </authorList>
    </citation>
    <scope>NUCLEOTIDE SEQUENCE [LARGE SCALE GENOMIC DNA]</scope>
    <source>
        <strain evidence="4">AS27yjCOA_65</strain>
    </source>
</reference>
<organism evidence="4 5">
    <name type="scientific">SAR324 cluster bacterium</name>
    <dbReference type="NCBI Taxonomy" id="2024889"/>
    <lineage>
        <taxon>Bacteria</taxon>
        <taxon>Deltaproteobacteria</taxon>
        <taxon>SAR324 cluster</taxon>
    </lineage>
</organism>
<gene>
    <name evidence="4" type="primary">hypD</name>
    <name evidence="4" type="ORF">GYA55_11295</name>
</gene>
<dbReference type="AlphaFoldDB" id="A0A7X9FSX9"/>
<keyword evidence="2" id="KW-0479">Metal-binding</keyword>
<proteinExistence type="inferred from homology"/>
<dbReference type="GO" id="GO:0051604">
    <property type="term" value="P:protein maturation"/>
    <property type="evidence" value="ECO:0007669"/>
    <property type="project" value="TreeGrafter"/>
</dbReference>
<accession>A0A7X9FSX9</accession>
<comment type="caution">
    <text evidence="4">The sequence shown here is derived from an EMBL/GenBank/DDBJ whole genome shotgun (WGS) entry which is preliminary data.</text>
</comment>
<protein>
    <submittedName>
        <fullName evidence="4">Hydrogenase formation protein HypD</fullName>
    </submittedName>
</protein>
<evidence type="ECO:0000256" key="1">
    <source>
        <dbReference type="ARBA" id="ARBA00007888"/>
    </source>
</evidence>
<comment type="similarity">
    <text evidence="1">Belongs to the HypD family.</text>
</comment>
<dbReference type="InterPro" id="IPR002780">
    <property type="entry name" value="Hyd_form_HypD"/>
</dbReference>
<dbReference type="Proteomes" id="UP000524246">
    <property type="component" value="Unassembled WGS sequence"/>
</dbReference>
<evidence type="ECO:0000313" key="5">
    <source>
        <dbReference type="Proteomes" id="UP000524246"/>
    </source>
</evidence>
<dbReference type="GO" id="GO:0005506">
    <property type="term" value="F:iron ion binding"/>
    <property type="evidence" value="ECO:0007669"/>
    <property type="project" value="TreeGrafter"/>
</dbReference>
<dbReference type="GO" id="GO:0051539">
    <property type="term" value="F:4 iron, 4 sulfur cluster binding"/>
    <property type="evidence" value="ECO:0007669"/>
    <property type="project" value="TreeGrafter"/>
</dbReference>
<dbReference type="GO" id="GO:0070025">
    <property type="term" value="F:carbon monoxide binding"/>
    <property type="evidence" value="ECO:0007669"/>
    <property type="project" value="TreeGrafter"/>
</dbReference>
<evidence type="ECO:0000256" key="3">
    <source>
        <dbReference type="ARBA" id="ARBA00023004"/>
    </source>
</evidence>
<name>A0A7X9FSX9_9DELT</name>
<dbReference type="EMBL" id="JAAZON010000515">
    <property type="protein sequence ID" value="NMC63737.1"/>
    <property type="molecule type" value="Genomic_DNA"/>
</dbReference>
<evidence type="ECO:0000256" key="2">
    <source>
        <dbReference type="ARBA" id="ARBA00022723"/>
    </source>
</evidence>
<dbReference type="PANTHER" id="PTHR30149:SF0">
    <property type="entry name" value="HYDROGENASE MATURATION FACTOR HYPD"/>
    <property type="match status" value="1"/>
</dbReference>
<dbReference type="PIRSF" id="PIRSF005622">
    <property type="entry name" value="Hydrgn_mat_hypD"/>
    <property type="match status" value="1"/>
</dbReference>